<dbReference type="InterPro" id="IPR003607">
    <property type="entry name" value="HD/PDEase_dom"/>
</dbReference>
<dbReference type="AlphaFoldDB" id="A0A9P6KHK8"/>
<organism evidence="3 4">
    <name type="scientific">Lunasporangiospora selenospora</name>
    <dbReference type="NCBI Taxonomy" id="979761"/>
    <lineage>
        <taxon>Eukaryota</taxon>
        <taxon>Fungi</taxon>
        <taxon>Fungi incertae sedis</taxon>
        <taxon>Mucoromycota</taxon>
        <taxon>Mortierellomycotina</taxon>
        <taxon>Mortierellomycetes</taxon>
        <taxon>Mortierellales</taxon>
        <taxon>Mortierellaceae</taxon>
        <taxon>Lunasporangiospora</taxon>
    </lineage>
</organism>
<dbReference type="SMART" id="SM00471">
    <property type="entry name" value="HDc"/>
    <property type="match status" value="1"/>
</dbReference>
<dbReference type="Gene3D" id="3.30.70.2760">
    <property type="match status" value="1"/>
</dbReference>
<name>A0A9P6KHK8_9FUNG</name>
<dbReference type="FunFam" id="1.10.3210.10:FF:000017">
    <property type="entry name" value="Deoxynucleoside triphosphate triphosphohydrolase SAMHD1"/>
    <property type="match status" value="1"/>
</dbReference>
<feature type="compositionally biased region" description="Low complexity" evidence="1">
    <location>
        <begin position="36"/>
        <end position="52"/>
    </location>
</feature>
<dbReference type="Pfam" id="PF19276">
    <property type="entry name" value="HD_assoc_2"/>
    <property type="match status" value="1"/>
</dbReference>
<proteinExistence type="predicted"/>
<feature type="region of interest" description="Disordered" evidence="1">
    <location>
        <begin position="34"/>
        <end position="53"/>
    </location>
</feature>
<gene>
    <name evidence="3" type="primary">SAMHD1</name>
    <name evidence="3" type="ORF">BGW38_000656</name>
</gene>
<protein>
    <submittedName>
        <fullName evidence="3">SAM domain and HD</fullName>
    </submittedName>
</protein>
<dbReference type="PANTHER" id="PTHR11373:SF4">
    <property type="entry name" value="DEOXYNUCLEOSIDE TRIPHOSPHATE TRIPHOSPHOHYDROLASE SAMHD1"/>
    <property type="match status" value="1"/>
</dbReference>
<feature type="compositionally biased region" description="Basic and acidic residues" evidence="1">
    <location>
        <begin position="7"/>
        <end position="17"/>
    </location>
</feature>
<feature type="region of interest" description="Disordered" evidence="1">
    <location>
        <begin position="506"/>
        <end position="613"/>
    </location>
</feature>
<sequence length="613" mass="69842">MNNHPSNDGHHQLDPTRHSSGQLFPTTPILSQKGISGMSLSPSPGAGASLPSFGQRYRRSSFTPLFERDESALYYEGPVEKYINDPIHGHILLDNDCLQFMDTPQFQRLRDLKQMGSAYYVFPGATHNRFEHSIGTSHLAGELVERFRDTQPELEISSSDVKCVKLAGLCHDLGHGPFSHVFDNEFIPQAMPDIKWTHEQGSEMMLEYLVDDNNIDIDREEVNFIKDLIMGERRFNKERHTFLFDIVANKRNSLDVDKYDYLQRDCYNVGITSSIDASRLMRMSRVIDDQICWHHKEVYNLYELYHTRFSVFKRVYTHRVGKAIEYMFTDVLLSANSVMKITDAVFDPQEYLYLTDDIIRQIERSRDPGLEESKAILKRIRTRNLYKFVDELLIPREKLGILTKANINSLEIVSCQGSNDHLLPEDVIVEFLKNNYAMKDQNPVDGIKFFSKHNITASYHIPKEKVSSLIPSEFQENIIRVFSRDATKVRAVHEAFRRLMSKFYRTSDGSSNLPPSSTSPYYDTSLNTTPERAGGLFGTMRLSRPTSPTRRLGLDSGSMPREGLAIGVGLGRVPKRQRPSERAPSLSASQSTDLGHLTSLGDGVGDYADTMED</sequence>
<dbReference type="InterPro" id="IPR045509">
    <property type="entry name" value="HD_assoc_2"/>
</dbReference>
<dbReference type="InterPro" id="IPR006674">
    <property type="entry name" value="HD_domain"/>
</dbReference>
<evidence type="ECO:0000256" key="1">
    <source>
        <dbReference type="SAM" id="MobiDB-lite"/>
    </source>
</evidence>
<feature type="domain" description="HD/PDEase" evidence="2">
    <location>
        <begin position="125"/>
        <end position="271"/>
    </location>
</feature>
<feature type="compositionally biased region" description="Low complexity" evidence="1">
    <location>
        <begin position="514"/>
        <end position="525"/>
    </location>
</feature>
<evidence type="ECO:0000313" key="4">
    <source>
        <dbReference type="Proteomes" id="UP000780801"/>
    </source>
</evidence>
<dbReference type="InterPro" id="IPR050135">
    <property type="entry name" value="dGTPase-like"/>
</dbReference>
<dbReference type="PANTHER" id="PTHR11373">
    <property type="entry name" value="DEOXYNUCLEOSIDE TRIPHOSPHATE TRIPHOSPHOHYDROLASE"/>
    <property type="match status" value="1"/>
</dbReference>
<evidence type="ECO:0000259" key="2">
    <source>
        <dbReference type="SMART" id="SM00471"/>
    </source>
</evidence>
<keyword evidence="4" id="KW-1185">Reference proteome</keyword>
<reference evidence="3" key="1">
    <citation type="journal article" date="2020" name="Fungal Divers.">
        <title>Resolving the Mortierellaceae phylogeny through synthesis of multi-gene phylogenetics and phylogenomics.</title>
        <authorList>
            <person name="Vandepol N."/>
            <person name="Liber J."/>
            <person name="Desiro A."/>
            <person name="Na H."/>
            <person name="Kennedy M."/>
            <person name="Barry K."/>
            <person name="Grigoriev I.V."/>
            <person name="Miller A.N."/>
            <person name="O'Donnell K."/>
            <person name="Stajich J.E."/>
            <person name="Bonito G."/>
        </authorList>
    </citation>
    <scope>NUCLEOTIDE SEQUENCE</scope>
    <source>
        <strain evidence="3">KOD1015</strain>
    </source>
</reference>
<comment type="caution">
    <text evidence="3">The sequence shown here is derived from an EMBL/GenBank/DDBJ whole genome shotgun (WGS) entry which is preliminary data.</text>
</comment>
<dbReference type="EMBL" id="JAABOA010000119">
    <property type="protein sequence ID" value="KAF9585804.1"/>
    <property type="molecule type" value="Genomic_DNA"/>
</dbReference>
<dbReference type="Pfam" id="PF01966">
    <property type="entry name" value="HD"/>
    <property type="match status" value="1"/>
</dbReference>
<dbReference type="GO" id="GO:0008832">
    <property type="term" value="F:dGTPase activity"/>
    <property type="evidence" value="ECO:0007669"/>
    <property type="project" value="TreeGrafter"/>
</dbReference>
<dbReference type="GO" id="GO:0006203">
    <property type="term" value="P:dGTP catabolic process"/>
    <property type="evidence" value="ECO:0007669"/>
    <property type="project" value="TreeGrafter"/>
</dbReference>
<feature type="region of interest" description="Disordered" evidence="1">
    <location>
        <begin position="1"/>
        <end position="28"/>
    </location>
</feature>
<dbReference type="Proteomes" id="UP000780801">
    <property type="component" value="Unassembled WGS sequence"/>
</dbReference>
<feature type="compositionally biased region" description="Polar residues" evidence="1">
    <location>
        <begin position="18"/>
        <end position="28"/>
    </location>
</feature>
<dbReference type="GO" id="GO:0005634">
    <property type="term" value="C:nucleus"/>
    <property type="evidence" value="ECO:0007669"/>
    <property type="project" value="TreeGrafter"/>
</dbReference>
<accession>A0A9P6KHK8</accession>
<dbReference type="SUPFAM" id="SSF109604">
    <property type="entry name" value="HD-domain/PDEase-like"/>
    <property type="match status" value="1"/>
</dbReference>
<evidence type="ECO:0000313" key="3">
    <source>
        <dbReference type="EMBL" id="KAF9585804.1"/>
    </source>
</evidence>
<dbReference type="Gene3D" id="1.10.3210.10">
    <property type="entry name" value="Hypothetical protein af1432"/>
    <property type="match status" value="1"/>
</dbReference>
<dbReference type="OrthoDB" id="9991235at2759"/>
<dbReference type="CDD" id="cd00077">
    <property type="entry name" value="HDc"/>
    <property type="match status" value="1"/>
</dbReference>